<dbReference type="EC" id="1.4.3.-" evidence="7"/>
<dbReference type="GO" id="GO:0005507">
    <property type="term" value="F:copper ion binding"/>
    <property type="evidence" value="ECO:0007669"/>
    <property type="project" value="InterPro"/>
</dbReference>
<dbReference type="KEGG" id="pbl:PAAG_03755"/>
<reference evidence="9 10" key="1">
    <citation type="journal article" date="2011" name="PLoS Genet.">
        <title>Comparative genomic analysis of human fungal pathogens causing paracoccidioidomycosis.</title>
        <authorList>
            <person name="Desjardins C.A."/>
            <person name="Champion M.D."/>
            <person name="Holder J.W."/>
            <person name="Muszewska A."/>
            <person name="Goldberg J."/>
            <person name="Bailao A.M."/>
            <person name="Brigido M.M."/>
            <person name="Ferreira M.E."/>
            <person name="Garcia A.M."/>
            <person name="Grynberg M."/>
            <person name="Gujja S."/>
            <person name="Heiman D.I."/>
            <person name="Henn M.R."/>
            <person name="Kodira C.D."/>
            <person name="Leon-Narvaez H."/>
            <person name="Longo L.V."/>
            <person name="Ma L.J."/>
            <person name="Malavazi I."/>
            <person name="Matsuo A.L."/>
            <person name="Morais F.V."/>
            <person name="Pereira M."/>
            <person name="Rodriguez-Brito S."/>
            <person name="Sakthikumar S."/>
            <person name="Salem-Izacc S.M."/>
            <person name="Sykes S.M."/>
            <person name="Teixeira M.M."/>
            <person name="Vallejo M.C."/>
            <person name="Walter M.E."/>
            <person name="Yandava C."/>
            <person name="Young S."/>
            <person name="Zeng Q."/>
            <person name="Zucker J."/>
            <person name="Felipe M.S."/>
            <person name="Goldman G.H."/>
            <person name="Haas B.J."/>
            <person name="McEwen J.G."/>
            <person name="Nino-Vega G."/>
            <person name="Puccia R."/>
            <person name="San-Blas G."/>
            <person name="Soares C.M."/>
            <person name="Birren B.W."/>
            <person name="Cuomo C.A."/>
        </authorList>
    </citation>
    <scope>NUCLEOTIDE SEQUENCE [LARGE SCALE GENOMIC DNA]</scope>
    <source>
        <strain evidence="10">ATCC MYA-826 / Pb01</strain>
    </source>
</reference>
<evidence type="ECO:0000256" key="7">
    <source>
        <dbReference type="RuleBase" id="RU000672"/>
    </source>
</evidence>
<dbReference type="SUPFAM" id="SSF49998">
    <property type="entry name" value="Amine oxidase catalytic domain"/>
    <property type="match status" value="1"/>
</dbReference>
<dbReference type="AlphaFoldDB" id="C1GZ11"/>
<evidence type="ECO:0000256" key="3">
    <source>
        <dbReference type="ARBA" id="ARBA00022723"/>
    </source>
</evidence>
<keyword evidence="4 7" id="KW-0801">TPQ</keyword>
<evidence type="ECO:0000256" key="1">
    <source>
        <dbReference type="ARBA" id="ARBA00001935"/>
    </source>
</evidence>
<dbReference type="STRING" id="502779.C1GZ11"/>
<comment type="similarity">
    <text evidence="2 7">Belongs to the copper/topaquinone oxidase family.</text>
</comment>
<dbReference type="InterPro" id="IPR000269">
    <property type="entry name" value="Cu_amine_oxidase"/>
</dbReference>
<name>C1GZ11_PARBA</name>
<accession>C1GZ11</accession>
<comment type="cofactor">
    <cofactor evidence="1">
        <name>Cu cation</name>
        <dbReference type="ChEBI" id="CHEBI:23378"/>
    </cofactor>
</comment>
<dbReference type="Proteomes" id="UP000002059">
    <property type="component" value="Partially assembled WGS sequence"/>
</dbReference>
<protein>
    <recommendedName>
        <fullName evidence="7">Amine oxidase</fullName>
        <ecNumber evidence="7">1.4.3.-</ecNumber>
    </recommendedName>
</protein>
<evidence type="ECO:0000313" key="9">
    <source>
        <dbReference type="EMBL" id="EEH41834.2"/>
    </source>
</evidence>
<sequence>MDPHPLDPIRPVEVNLSAKILQASFPGVPLRFKVIRSLINLDTKAVLSLKEFPKEVQGPADVDEILEIEQLSGIAVLNDLWIYGCDDINETRRLSQYYMYMTKTIPQENHSLCQCHSPQFSMDITRELVRIDYLPTGTDHSIASTSPWTPVKTVEDAHDLLDEPLRTDFKPYIVQQPEGASFSVNVNAVKWEYRVGFNSREGLTLYNITYDKRNVFYRLSVSEMTVPYGDPRAPYHRKLAFDVGDVGFGITANQVDSKGNPVILENVVCLHEQDAGLQHKHTIIALARPPRSETANWVVQMICTISNSEYIFAWIFDQAGDIELEVRATGILSTMLTDHGATVPWGTNVVPGVMAGYHQHIFSMRIDPAIDGHNNTVGYQDSVPMPEDPIANPYSVGYIAETTVLKTSVAEDTNVERHRVFKIRNDNVINPISHKPVAYKLQALASQMMLMNPRSFNQTRAKFATKPIWVTKHHDGMPLASSLIRARRTLVLKIPTWYCGISTGYKYAKFKQLAKITAFGLTHNLRPEAFPIMPVERISTSCLKPEGFFQKDPAPTSLHLTSHLTILNCTRAESLTPMPLCHRLVIARRRLNGCNGGKVVQKLREIYDSQSEVCAMIHEYVKVTSTSKLEKKYDFLPPKRDGNPLQFRSNRADSMQPTTNLNQPLEIHGCKGDMVLSRDGAAQPPGLVVSLAGWNMPLGRS</sequence>
<keyword evidence="10" id="KW-1185">Reference proteome</keyword>
<proteinExistence type="inferred from homology"/>
<evidence type="ECO:0000313" key="10">
    <source>
        <dbReference type="Proteomes" id="UP000002059"/>
    </source>
</evidence>
<dbReference type="GO" id="GO:0008131">
    <property type="term" value="F:primary methylamine oxidase activity"/>
    <property type="evidence" value="ECO:0007669"/>
    <property type="project" value="InterPro"/>
</dbReference>
<dbReference type="eggNOG" id="KOG1186">
    <property type="taxonomic scope" value="Eukaryota"/>
</dbReference>
<evidence type="ECO:0000256" key="5">
    <source>
        <dbReference type="ARBA" id="ARBA00023002"/>
    </source>
</evidence>
<dbReference type="Pfam" id="PF01179">
    <property type="entry name" value="Cu_amine_oxid"/>
    <property type="match status" value="2"/>
</dbReference>
<dbReference type="Gene3D" id="2.70.98.20">
    <property type="entry name" value="Copper amine oxidase, catalytic domain"/>
    <property type="match status" value="1"/>
</dbReference>
<organism evidence="9 10">
    <name type="scientific">Paracoccidioides lutzii (strain ATCC MYA-826 / Pb01)</name>
    <name type="common">Paracoccidioides brasiliensis</name>
    <dbReference type="NCBI Taxonomy" id="502779"/>
    <lineage>
        <taxon>Eukaryota</taxon>
        <taxon>Fungi</taxon>
        <taxon>Dikarya</taxon>
        <taxon>Ascomycota</taxon>
        <taxon>Pezizomycotina</taxon>
        <taxon>Eurotiomycetes</taxon>
        <taxon>Eurotiomycetidae</taxon>
        <taxon>Onygenales</taxon>
        <taxon>Ajellomycetaceae</taxon>
        <taxon>Paracoccidioides</taxon>
    </lineage>
</organism>
<dbReference type="OrthoDB" id="5379943at2759"/>
<dbReference type="GeneID" id="9097598"/>
<dbReference type="InterPro" id="IPR015798">
    <property type="entry name" value="Cu_amine_oxidase_C"/>
</dbReference>
<dbReference type="GO" id="GO:0009308">
    <property type="term" value="P:amine metabolic process"/>
    <property type="evidence" value="ECO:0007669"/>
    <property type="project" value="UniProtKB-UniRule"/>
</dbReference>
<dbReference type="RefSeq" id="XP_015702144.1">
    <property type="nucleotide sequence ID" value="XM_015845055.1"/>
</dbReference>
<dbReference type="SUPFAM" id="SSF54416">
    <property type="entry name" value="Amine oxidase N-terminal region"/>
    <property type="match status" value="2"/>
</dbReference>
<comment type="cofactor">
    <cofactor evidence="7">
        <name>Cu cation</name>
        <dbReference type="ChEBI" id="CHEBI:23378"/>
    </cofactor>
    <text evidence="7">Contains 1 topaquinone per subunit.</text>
</comment>
<dbReference type="InterPro" id="IPR036460">
    <property type="entry name" value="Cu_amine_oxidase_C_sf"/>
</dbReference>
<gene>
    <name evidence="9" type="ORF">PAAG_03755</name>
</gene>
<evidence type="ECO:0000256" key="6">
    <source>
        <dbReference type="ARBA" id="ARBA00023008"/>
    </source>
</evidence>
<keyword evidence="6 7" id="KW-0186">Copper</keyword>
<feature type="domain" description="Copper amine oxidase catalytic" evidence="8">
    <location>
        <begin position="255"/>
        <end position="554"/>
    </location>
</feature>
<keyword evidence="3 7" id="KW-0479">Metal-binding</keyword>
<evidence type="ECO:0000256" key="2">
    <source>
        <dbReference type="ARBA" id="ARBA00007983"/>
    </source>
</evidence>
<dbReference type="VEuPathDB" id="FungiDB:PAAG_03755"/>
<dbReference type="Gene3D" id="3.10.450.40">
    <property type="match status" value="1"/>
</dbReference>
<dbReference type="PANTHER" id="PTHR10638:SF92">
    <property type="entry name" value="AMINE OXIDASE"/>
    <property type="match status" value="1"/>
</dbReference>
<evidence type="ECO:0000259" key="8">
    <source>
        <dbReference type="Pfam" id="PF01179"/>
    </source>
</evidence>
<dbReference type="OMA" id="MYIVATD"/>
<dbReference type="InterPro" id="IPR016182">
    <property type="entry name" value="Cu_amine_oxidase_N-reg"/>
</dbReference>
<evidence type="ECO:0000256" key="4">
    <source>
        <dbReference type="ARBA" id="ARBA00022772"/>
    </source>
</evidence>
<dbReference type="GO" id="GO:0048038">
    <property type="term" value="F:quinone binding"/>
    <property type="evidence" value="ECO:0007669"/>
    <property type="project" value="InterPro"/>
</dbReference>
<dbReference type="HOGENOM" id="CLU_011500_3_1_1"/>
<keyword evidence="5 7" id="KW-0560">Oxidoreductase</keyword>
<comment type="PTM">
    <text evidence="7">Topaquinone (TPQ) is generated by copper-dependent autoxidation of a specific tyrosyl residue.</text>
</comment>
<dbReference type="EMBL" id="KN294000">
    <property type="protein sequence ID" value="EEH41834.2"/>
    <property type="molecule type" value="Genomic_DNA"/>
</dbReference>
<dbReference type="PANTHER" id="PTHR10638">
    <property type="entry name" value="COPPER AMINE OXIDASE"/>
    <property type="match status" value="1"/>
</dbReference>
<feature type="domain" description="Copper amine oxidase catalytic" evidence="8">
    <location>
        <begin position="174"/>
        <end position="254"/>
    </location>
</feature>